<organism evidence="1 2">
    <name type="scientific">Rhodococcoides kyotonense</name>
    <dbReference type="NCBI Taxonomy" id="398843"/>
    <lineage>
        <taxon>Bacteria</taxon>
        <taxon>Bacillati</taxon>
        <taxon>Actinomycetota</taxon>
        <taxon>Actinomycetes</taxon>
        <taxon>Mycobacteriales</taxon>
        <taxon>Nocardiaceae</taxon>
        <taxon>Rhodococcoides</taxon>
    </lineage>
</organism>
<accession>A0A239ESH3</accession>
<protein>
    <submittedName>
        <fullName evidence="1">Uncharacterized protein</fullName>
    </submittedName>
</protein>
<proteinExistence type="predicted"/>
<dbReference type="AlphaFoldDB" id="A0A239ESH3"/>
<evidence type="ECO:0000313" key="2">
    <source>
        <dbReference type="Proteomes" id="UP000198327"/>
    </source>
</evidence>
<reference evidence="2" key="1">
    <citation type="submission" date="2017-06" db="EMBL/GenBank/DDBJ databases">
        <authorList>
            <person name="Varghese N."/>
            <person name="Submissions S."/>
        </authorList>
    </citation>
    <scope>NUCLEOTIDE SEQUENCE [LARGE SCALE GENOMIC DNA]</scope>
    <source>
        <strain evidence="2">JCM 23211</strain>
    </source>
</reference>
<dbReference type="Proteomes" id="UP000198327">
    <property type="component" value="Unassembled WGS sequence"/>
</dbReference>
<keyword evidence="2" id="KW-1185">Reference proteome</keyword>
<evidence type="ECO:0000313" key="1">
    <source>
        <dbReference type="EMBL" id="SNS47529.1"/>
    </source>
</evidence>
<sequence>MNPLREKLDIDLSSGMLLVSVTCRRNWRRQRR</sequence>
<dbReference type="EMBL" id="FZOW01000002">
    <property type="protein sequence ID" value="SNS47529.1"/>
    <property type="molecule type" value="Genomic_DNA"/>
</dbReference>
<name>A0A239ESH3_9NOCA</name>
<gene>
    <name evidence="1" type="ORF">SAMN05421642_102540</name>
</gene>